<dbReference type="InterPro" id="IPR042070">
    <property type="entry name" value="PucR_C-HTH_sf"/>
</dbReference>
<gene>
    <name evidence="3" type="ORF">WDV06_04745</name>
</gene>
<feature type="region of interest" description="Disordered" evidence="1">
    <location>
        <begin position="600"/>
        <end position="637"/>
    </location>
</feature>
<dbReference type="RefSeq" id="WP_395508332.1">
    <property type="nucleotide sequence ID" value="NZ_JBBDHD010000007.1"/>
</dbReference>
<organism evidence="3 4">
    <name type="scientific">Streptomyces racemochromogenes</name>
    <dbReference type="NCBI Taxonomy" id="67353"/>
    <lineage>
        <taxon>Bacteria</taxon>
        <taxon>Bacillati</taxon>
        <taxon>Actinomycetota</taxon>
        <taxon>Actinomycetes</taxon>
        <taxon>Kitasatosporales</taxon>
        <taxon>Streptomycetaceae</taxon>
        <taxon>Streptomyces</taxon>
    </lineage>
</organism>
<name>A0ABW7P7T6_9ACTN</name>
<accession>A0ABW7P7T6</accession>
<evidence type="ECO:0000259" key="2">
    <source>
        <dbReference type="Pfam" id="PF13556"/>
    </source>
</evidence>
<dbReference type="InterPro" id="IPR025736">
    <property type="entry name" value="PucR_C-HTH_dom"/>
</dbReference>
<dbReference type="PANTHER" id="PTHR33744:SF1">
    <property type="entry name" value="DNA-BINDING TRANSCRIPTIONAL ACTIVATOR ADER"/>
    <property type="match status" value="1"/>
</dbReference>
<proteinExistence type="predicted"/>
<evidence type="ECO:0000313" key="4">
    <source>
        <dbReference type="Proteomes" id="UP001610631"/>
    </source>
</evidence>
<sequence length="637" mass="68171">MLTLAALTRHPEYLLHPLHTAGPEDRVVDRAELLMPGDRPARLAGTLLICSPDTVDIGHAHGRLRHWADQGAAGLVLVAEAAPRPQRPLLEAARHAALPLLASRAPVAAWRRTLIPQVAEHRRQEADRHAERLAHLLDHLDGDSSPAGDLLDWLARQLDAEVSLQRDSRVSVPPSGRRLSAADSTFTSVHSLWDDDLLLTAHRHHPFSTADQDLLARSATVLTLRRRTSAPAGGTLLAETLHAVHLAAFQALMTGHIEAAQRILGPLLPYLLDTDDVQIAIVNCADADTSRDETLARVEALLSDTGLAVRCPAFDGHIVVVAPHRDPGLPEAPAVTALRRLVADRSRRLSLGISPTLPLHDTATGFALAYDAIAPARLSPTRAAVAPLTPGLLDALDLPAAQQWATVLLQPVLSHQLSSVALGLEFEVSAASRILGIHRNTLSRRIHTVLRATGLASDRTADRITLSLALQIHALHGPATGPAPHPPPALAHLLAQPPVTDWAATALAPLGRERTDRRTTGSDTLARTLRTWTHEDFRVDTTAQRLNLYPATVRGHIRTAEALLGWMLLSNVPTGLPADDKDAPGKQSGLRNLAVALQAGPGTPRTTLPDPTACCVSTSGRGHDKDPQRDTASPATA</sequence>
<reference evidence="3 4" key="1">
    <citation type="submission" date="2024-03" db="EMBL/GenBank/DDBJ databases">
        <title>Whole genome sequencing of Streptomyces racemochromogenes, to identify antimicrobial biosynthetic gene clusters.</title>
        <authorList>
            <person name="Suryawanshi P."/>
            <person name="Krishnaraj P.U."/>
            <person name="Arun Y.P."/>
            <person name="Suryawanshi M.P."/>
            <person name="Rakshit O."/>
        </authorList>
    </citation>
    <scope>NUCLEOTIDE SEQUENCE [LARGE SCALE GENOMIC DNA]</scope>
    <source>
        <strain evidence="3 4">AUDT626</strain>
    </source>
</reference>
<keyword evidence="4" id="KW-1185">Reference proteome</keyword>
<feature type="domain" description="PucR C-terminal helix-turn-helix" evidence="2">
    <location>
        <begin position="426"/>
        <end position="472"/>
    </location>
</feature>
<evidence type="ECO:0000313" key="3">
    <source>
        <dbReference type="EMBL" id="MFH7594400.1"/>
    </source>
</evidence>
<dbReference type="EMBL" id="JBBDHD010000007">
    <property type="protein sequence ID" value="MFH7594400.1"/>
    <property type="molecule type" value="Genomic_DNA"/>
</dbReference>
<dbReference type="Pfam" id="PF13556">
    <property type="entry name" value="HTH_30"/>
    <property type="match status" value="1"/>
</dbReference>
<dbReference type="InterPro" id="IPR051448">
    <property type="entry name" value="CdaR-like_regulators"/>
</dbReference>
<dbReference type="Proteomes" id="UP001610631">
    <property type="component" value="Unassembled WGS sequence"/>
</dbReference>
<protein>
    <submittedName>
        <fullName evidence="3">Helix-turn-helix domain-containing protein</fullName>
    </submittedName>
</protein>
<evidence type="ECO:0000256" key="1">
    <source>
        <dbReference type="SAM" id="MobiDB-lite"/>
    </source>
</evidence>
<dbReference type="Gene3D" id="1.10.10.2840">
    <property type="entry name" value="PucR C-terminal helix-turn-helix domain"/>
    <property type="match status" value="2"/>
</dbReference>
<dbReference type="PANTHER" id="PTHR33744">
    <property type="entry name" value="CARBOHYDRATE DIACID REGULATOR"/>
    <property type="match status" value="1"/>
</dbReference>
<comment type="caution">
    <text evidence="3">The sequence shown here is derived from an EMBL/GenBank/DDBJ whole genome shotgun (WGS) entry which is preliminary data.</text>
</comment>